<dbReference type="Pfam" id="PF00651">
    <property type="entry name" value="BTB"/>
    <property type="match status" value="1"/>
</dbReference>
<dbReference type="CDD" id="cd18186">
    <property type="entry name" value="BTB_POZ_ZBTB_KLHL-like"/>
    <property type="match status" value="1"/>
</dbReference>
<name>A0A8H6Y3V5_9AGAR</name>
<dbReference type="PROSITE" id="PS50097">
    <property type="entry name" value="BTB"/>
    <property type="match status" value="1"/>
</dbReference>
<sequence>MFPVLPLTGQRLEPVLVNDAAPTRSEIWMPYGDVILQVESTQFRINKDILARHSSIFRTLFSVPQPLNEPKLEGCPVVQLYGDDAKDWALMLEVLYNPFRHQQAQPTFNVLAAMLRLGRKYDITQAYEDALSRIHHEFPSDFMAFQDLNIDLTRIQHHHGICFDLLNLLFECEIYTSIPLLAFCCIRDNGMEAIVRTGVQRNDGSYAMLSADIKLRMALAFGRIASFQLRSLLWLRDESVIPHRSCQSPTHCAQQRNRMMGIVDQDHEGRFDLSYTIDEWDGRWTRMLCAVCEKAARKTYDQKRAEGWKLLPTFFDLPDWKDLKDL</sequence>
<keyword evidence="3" id="KW-1185">Reference proteome</keyword>
<protein>
    <recommendedName>
        <fullName evidence="1">BTB domain-containing protein</fullName>
    </recommendedName>
</protein>
<dbReference type="AlphaFoldDB" id="A0A8H6Y3V5"/>
<evidence type="ECO:0000313" key="2">
    <source>
        <dbReference type="EMBL" id="KAF7351409.1"/>
    </source>
</evidence>
<dbReference type="InterPro" id="IPR000210">
    <property type="entry name" value="BTB/POZ_dom"/>
</dbReference>
<dbReference type="SMART" id="SM00225">
    <property type="entry name" value="BTB"/>
    <property type="match status" value="1"/>
</dbReference>
<evidence type="ECO:0000259" key="1">
    <source>
        <dbReference type="PROSITE" id="PS50097"/>
    </source>
</evidence>
<organism evidence="2 3">
    <name type="scientific">Mycena sanguinolenta</name>
    <dbReference type="NCBI Taxonomy" id="230812"/>
    <lineage>
        <taxon>Eukaryota</taxon>
        <taxon>Fungi</taxon>
        <taxon>Dikarya</taxon>
        <taxon>Basidiomycota</taxon>
        <taxon>Agaricomycotina</taxon>
        <taxon>Agaricomycetes</taxon>
        <taxon>Agaricomycetidae</taxon>
        <taxon>Agaricales</taxon>
        <taxon>Marasmiineae</taxon>
        <taxon>Mycenaceae</taxon>
        <taxon>Mycena</taxon>
    </lineage>
</organism>
<evidence type="ECO:0000313" key="3">
    <source>
        <dbReference type="Proteomes" id="UP000623467"/>
    </source>
</evidence>
<dbReference type="Gene3D" id="3.30.710.10">
    <property type="entry name" value="Potassium Channel Kv1.1, Chain A"/>
    <property type="match status" value="1"/>
</dbReference>
<reference evidence="2" key="1">
    <citation type="submission" date="2020-05" db="EMBL/GenBank/DDBJ databases">
        <title>Mycena genomes resolve the evolution of fungal bioluminescence.</title>
        <authorList>
            <person name="Tsai I.J."/>
        </authorList>
    </citation>
    <scope>NUCLEOTIDE SEQUENCE</scope>
    <source>
        <strain evidence="2">160909Yilan</strain>
    </source>
</reference>
<comment type="caution">
    <text evidence="2">The sequence shown here is derived from an EMBL/GenBank/DDBJ whole genome shotgun (WGS) entry which is preliminary data.</text>
</comment>
<feature type="domain" description="BTB" evidence="1">
    <location>
        <begin position="32"/>
        <end position="97"/>
    </location>
</feature>
<proteinExistence type="predicted"/>
<dbReference type="OrthoDB" id="3217871at2759"/>
<gene>
    <name evidence="2" type="ORF">MSAN_01572800</name>
</gene>
<accession>A0A8H6Y3V5</accession>
<dbReference type="Proteomes" id="UP000623467">
    <property type="component" value="Unassembled WGS sequence"/>
</dbReference>
<dbReference type="InterPro" id="IPR011333">
    <property type="entry name" value="SKP1/BTB/POZ_sf"/>
</dbReference>
<dbReference type="SUPFAM" id="SSF54695">
    <property type="entry name" value="POZ domain"/>
    <property type="match status" value="1"/>
</dbReference>
<dbReference type="EMBL" id="JACAZH010000013">
    <property type="protein sequence ID" value="KAF7351409.1"/>
    <property type="molecule type" value="Genomic_DNA"/>
</dbReference>